<proteinExistence type="predicted"/>
<dbReference type="EMBL" id="GBXM01023425">
    <property type="protein sequence ID" value="JAH85152.1"/>
    <property type="molecule type" value="Transcribed_RNA"/>
</dbReference>
<evidence type="ECO:0000313" key="1">
    <source>
        <dbReference type="EMBL" id="JAH85152.1"/>
    </source>
</evidence>
<reference evidence="1" key="1">
    <citation type="submission" date="2014-11" db="EMBL/GenBank/DDBJ databases">
        <authorList>
            <person name="Amaro Gonzalez C."/>
        </authorList>
    </citation>
    <scope>NUCLEOTIDE SEQUENCE</scope>
</reference>
<organism evidence="1">
    <name type="scientific">Anguilla anguilla</name>
    <name type="common">European freshwater eel</name>
    <name type="synonym">Muraena anguilla</name>
    <dbReference type="NCBI Taxonomy" id="7936"/>
    <lineage>
        <taxon>Eukaryota</taxon>
        <taxon>Metazoa</taxon>
        <taxon>Chordata</taxon>
        <taxon>Craniata</taxon>
        <taxon>Vertebrata</taxon>
        <taxon>Euteleostomi</taxon>
        <taxon>Actinopterygii</taxon>
        <taxon>Neopterygii</taxon>
        <taxon>Teleostei</taxon>
        <taxon>Anguilliformes</taxon>
        <taxon>Anguillidae</taxon>
        <taxon>Anguilla</taxon>
    </lineage>
</organism>
<dbReference type="AlphaFoldDB" id="A0A0E9W470"/>
<name>A0A0E9W470_ANGAN</name>
<protein>
    <submittedName>
        <fullName evidence="1">Uncharacterized protein</fullName>
    </submittedName>
</protein>
<reference evidence="1" key="2">
    <citation type="journal article" date="2015" name="Fish Shellfish Immunol.">
        <title>Early steps in the European eel (Anguilla anguilla)-Vibrio vulnificus interaction in the gills: Role of the RtxA13 toxin.</title>
        <authorList>
            <person name="Callol A."/>
            <person name="Pajuelo D."/>
            <person name="Ebbesson L."/>
            <person name="Teles M."/>
            <person name="MacKenzie S."/>
            <person name="Amaro C."/>
        </authorList>
    </citation>
    <scope>NUCLEOTIDE SEQUENCE</scope>
</reference>
<sequence length="56" mass="6494">MKCYLSPCCCCCVPCHIFKKIVPCVCQKKKEKRFTVKAVFTVFLYVASLSEECLFF</sequence>
<accession>A0A0E9W470</accession>